<protein>
    <recommendedName>
        <fullName evidence="3">EXPERA domain-containing protein</fullName>
    </recommendedName>
</protein>
<evidence type="ECO:0000313" key="2">
    <source>
        <dbReference type="EMBL" id="QHT97421.1"/>
    </source>
</evidence>
<name>A0A6C0IVU5_9ZZZZ</name>
<feature type="transmembrane region" description="Helical" evidence="1">
    <location>
        <begin position="6"/>
        <end position="23"/>
    </location>
</feature>
<organism evidence="2">
    <name type="scientific">viral metagenome</name>
    <dbReference type="NCBI Taxonomy" id="1070528"/>
    <lineage>
        <taxon>unclassified sequences</taxon>
        <taxon>metagenomes</taxon>
        <taxon>organismal metagenomes</taxon>
    </lineage>
</organism>
<reference evidence="2" key="1">
    <citation type="journal article" date="2020" name="Nature">
        <title>Giant virus diversity and host interactions through global metagenomics.</title>
        <authorList>
            <person name="Schulz F."/>
            <person name="Roux S."/>
            <person name="Paez-Espino D."/>
            <person name="Jungbluth S."/>
            <person name="Walsh D.A."/>
            <person name="Denef V.J."/>
            <person name="McMahon K.D."/>
            <person name="Konstantinidis K.T."/>
            <person name="Eloe-Fadrosh E.A."/>
            <person name="Kyrpides N.C."/>
            <person name="Woyke T."/>
        </authorList>
    </citation>
    <scope>NUCLEOTIDE SEQUENCE</scope>
    <source>
        <strain evidence="2">GVMAG-M-3300025138-11</strain>
    </source>
</reference>
<evidence type="ECO:0000256" key="1">
    <source>
        <dbReference type="SAM" id="Phobius"/>
    </source>
</evidence>
<keyword evidence="1" id="KW-0812">Transmembrane</keyword>
<dbReference type="AlphaFoldDB" id="A0A6C0IVU5"/>
<keyword evidence="1" id="KW-1133">Transmembrane helix</keyword>
<feature type="transmembrane region" description="Helical" evidence="1">
    <location>
        <begin position="35"/>
        <end position="54"/>
    </location>
</feature>
<dbReference type="EMBL" id="MN740276">
    <property type="protein sequence ID" value="QHT97421.1"/>
    <property type="molecule type" value="Genomic_DNA"/>
</dbReference>
<proteinExistence type="predicted"/>
<evidence type="ECO:0008006" key="3">
    <source>
        <dbReference type="Google" id="ProtNLM"/>
    </source>
</evidence>
<keyword evidence="1" id="KW-0472">Membrane</keyword>
<sequence length="253" mass="30339">MKGYIIGILEIIFYFIGSITFRWKYNQLKTINRATYYWVMMTILTGFWEISYLSNYKNVTLMSKDLINTDEHVWTKDTYDISYVLPWKLSQIFYSEYGAWADREYMSHTDDWSRIIEGSHCTQCALFALLAIIFKLNLNHKNYLIALSVSMGTQFMNSFLYMFQYFIQEKTPSNVNYDNSTFPSGGALLEKRPFMWVNIFWLIMPFYTILYYMTKKIIDYRHDCLKSREVKNYILDEYRTISKSKIPNDLLLL</sequence>
<accession>A0A6C0IVU5</accession>
<feature type="transmembrane region" description="Helical" evidence="1">
    <location>
        <begin position="194"/>
        <end position="213"/>
    </location>
</feature>
<feature type="transmembrane region" description="Helical" evidence="1">
    <location>
        <begin position="115"/>
        <end position="136"/>
    </location>
</feature>
<feature type="transmembrane region" description="Helical" evidence="1">
    <location>
        <begin position="143"/>
        <end position="167"/>
    </location>
</feature>